<dbReference type="EMBL" id="OE846607">
    <property type="protein sequence ID" value="CAD7610188.1"/>
    <property type="molecule type" value="Genomic_DNA"/>
</dbReference>
<dbReference type="AlphaFoldDB" id="A0A7R9K9Z2"/>
<evidence type="ECO:0000313" key="2">
    <source>
        <dbReference type="EMBL" id="CAD7610188.1"/>
    </source>
</evidence>
<sequence>MIWLALFSILALLLQRSQCFQHHNAFRERPATNEVVAKILGGEKADLGDYPFLVLLDCYKSSQDVTSYASR</sequence>
<organism evidence="2">
    <name type="scientific">Timema genevievae</name>
    <name type="common">Walking stick</name>
    <dbReference type="NCBI Taxonomy" id="629358"/>
    <lineage>
        <taxon>Eukaryota</taxon>
        <taxon>Metazoa</taxon>
        <taxon>Ecdysozoa</taxon>
        <taxon>Arthropoda</taxon>
        <taxon>Hexapoda</taxon>
        <taxon>Insecta</taxon>
        <taxon>Pterygota</taxon>
        <taxon>Neoptera</taxon>
        <taxon>Polyneoptera</taxon>
        <taxon>Phasmatodea</taxon>
        <taxon>Timematodea</taxon>
        <taxon>Timematoidea</taxon>
        <taxon>Timematidae</taxon>
        <taxon>Timema</taxon>
    </lineage>
</organism>
<protein>
    <submittedName>
        <fullName evidence="2">Uncharacterized protein</fullName>
    </submittedName>
</protein>
<feature type="chain" id="PRO_5030860684" evidence="1">
    <location>
        <begin position="20"/>
        <end position="71"/>
    </location>
</feature>
<reference evidence="2" key="1">
    <citation type="submission" date="2020-11" db="EMBL/GenBank/DDBJ databases">
        <authorList>
            <person name="Tran Van P."/>
        </authorList>
    </citation>
    <scope>NUCLEOTIDE SEQUENCE</scope>
</reference>
<evidence type="ECO:0000256" key="1">
    <source>
        <dbReference type="SAM" id="SignalP"/>
    </source>
</evidence>
<accession>A0A7R9K9Z2</accession>
<gene>
    <name evidence="2" type="ORF">TGEB3V08_LOCUS10666</name>
</gene>
<name>A0A7R9K9Z2_TIMGE</name>
<feature type="signal peptide" evidence="1">
    <location>
        <begin position="1"/>
        <end position="19"/>
    </location>
</feature>
<keyword evidence="1" id="KW-0732">Signal</keyword>
<proteinExistence type="predicted"/>